<feature type="coiled-coil region" evidence="1">
    <location>
        <begin position="23"/>
        <end position="94"/>
    </location>
</feature>
<keyword evidence="2" id="KW-0812">Transmembrane</keyword>
<keyword evidence="1" id="KW-0175">Coiled coil</keyword>
<dbReference type="SMR" id="H8I9I2"/>
<keyword evidence="2" id="KW-1133">Transmembrane helix</keyword>
<feature type="transmembrane region" description="Helical" evidence="2">
    <location>
        <begin position="48"/>
        <end position="72"/>
    </location>
</feature>
<sequence length="168" mass="19391">MVNDNLPSRPPISSPASSGELEMNDWLRKLKENQERRREEKLRRYNDLVSKVIIILVGVCIVCFIAIVALAVENNNLYKQNDQLKASYEELNVTKSEQISKLISDNNDLRQFIFSNRSNNVEYTVNIDPNLPKVSMITFNNNRIHFVFSDGSAKDVYFIDTNLYVNSQ</sequence>
<dbReference type="GeneID" id="11971399"/>
<keyword evidence="2" id="KW-0472">Membrane</keyword>
<dbReference type="HOGENOM" id="CLU_1582897_0_0_2"/>
<proteinExistence type="predicted"/>
<dbReference type="EMBL" id="CP003243">
    <property type="protein sequence ID" value="AFD00027.1"/>
    <property type="molecule type" value="Genomic_DNA"/>
</dbReference>
<name>H8I9I2_METCZ</name>
<dbReference type="RefSeq" id="WP_014405864.1">
    <property type="nucleotide sequence ID" value="NC_017034.1"/>
</dbReference>
<keyword evidence="4" id="KW-1185">Reference proteome</keyword>
<organism evidence="3 4">
    <name type="scientific">Methanocella conradii (strain DSM 24694 / JCM 17849 / CGMCC 1.5162 / HZ254)</name>
    <dbReference type="NCBI Taxonomy" id="1041930"/>
    <lineage>
        <taxon>Archaea</taxon>
        <taxon>Methanobacteriati</taxon>
        <taxon>Methanobacteriota</taxon>
        <taxon>Stenosarchaea group</taxon>
        <taxon>Methanomicrobia</taxon>
        <taxon>Methanocellales</taxon>
        <taxon>Methanocellaceae</taxon>
        <taxon>Methanocella</taxon>
    </lineage>
</organism>
<dbReference type="Proteomes" id="UP000005233">
    <property type="component" value="Chromosome"/>
</dbReference>
<dbReference type="AlphaFoldDB" id="H8I9I2"/>
<evidence type="ECO:0000313" key="3">
    <source>
        <dbReference type="EMBL" id="AFD00027.1"/>
    </source>
</evidence>
<evidence type="ECO:0000256" key="1">
    <source>
        <dbReference type="SAM" id="Coils"/>
    </source>
</evidence>
<dbReference type="OrthoDB" id="147870at2157"/>
<dbReference type="STRING" id="1041930.Mtc_1273"/>
<protein>
    <submittedName>
        <fullName evidence="3">Uncharacterized protein</fullName>
    </submittedName>
</protein>
<accession>H8I9I2</accession>
<dbReference type="eggNOG" id="arCOG11707">
    <property type="taxonomic scope" value="Archaea"/>
</dbReference>
<gene>
    <name evidence="3" type="ordered locus">Mtc_1273</name>
</gene>
<reference evidence="3 4" key="1">
    <citation type="journal article" date="2012" name="J. Bacteriol.">
        <title>Complete genome sequence of a thermophilic methanogen, Methanocella conradii HZ254, isolated from Chinese rice field soil.</title>
        <authorList>
            <person name="Lu Z."/>
            <person name="Lu Y."/>
        </authorList>
    </citation>
    <scope>NUCLEOTIDE SEQUENCE [LARGE SCALE GENOMIC DNA]</scope>
    <source>
        <strain evidence="4">DSM 24694 / JCM 17849 / CGMCC 1.5162 / HZ254</strain>
    </source>
</reference>
<dbReference type="KEGG" id="mez:Mtc_1273"/>
<evidence type="ECO:0000313" key="4">
    <source>
        <dbReference type="Proteomes" id="UP000005233"/>
    </source>
</evidence>
<evidence type="ECO:0000256" key="2">
    <source>
        <dbReference type="SAM" id="Phobius"/>
    </source>
</evidence>